<evidence type="ECO:0000313" key="3">
    <source>
        <dbReference type="EMBL" id="MZQ88054.1"/>
    </source>
</evidence>
<dbReference type="AlphaFoldDB" id="A0A6L8VCW1"/>
<dbReference type="PANTHER" id="PTHR39962">
    <property type="entry name" value="BLL4848 PROTEIN"/>
    <property type="match status" value="1"/>
</dbReference>
<evidence type="ECO:0000259" key="1">
    <source>
        <dbReference type="Pfam" id="PF06230"/>
    </source>
</evidence>
<gene>
    <name evidence="3" type="primary">lpxI</name>
    <name evidence="3" type="ORF">GS660_02940</name>
</gene>
<keyword evidence="3" id="KW-0378">Hydrolase</keyword>
<dbReference type="Proteomes" id="UP000477083">
    <property type="component" value="Unassembled WGS sequence"/>
</dbReference>
<protein>
    <submittedName>
        <fullName evidence="3">UDP-2,3-diacylglucosamine diphosphatase LpxI</fullName>
        <ecNumber evidence="3">3.6.1.54</ecNumber>
    </submittedName>
</protein>
<feature type="domain" description="LpxI N-terminal" evidence="2">
    <location>
        <begin position="9"/>
        <end position="136"/>
    </location>
</feature>
<feature type="domain" description="LpxI C-terminal" evidence="1">
    <location>
        <begin position="141"/>
        <end position="275"/>
    </location>
</feature>
<dbReference type="InterPro" id="IPR010415">
    <property type="entry name" value="LpxI_C"/>
</dbReference>
<dbReference type="Pfam" id="PF06230">
    <property type="entry name" value="LpxI_C"/>
    <property type="match status" value="1"/>
</dbReference>
<dbReference type="PANTHER" id="PTHR39962:SF1">
    <property type="entry name" value="LPXI FAMILY PROTEIN"/>
    <property type="match status" value="1"/>
</dbReference>
<keyword evidence="4" id="KW-1185">Reference proteome</keyword>
<comment type="caution">
    <text evidence="3">The sequence shown here is derived from an EMBL/GenBank/DDBJ whole genome shotgun (WGS) entry which is preliminary data.</text>
</comment>
<dbReference type="EMBL" id="WWNR01000002">
    <property type="protein sequence ID" value="MZQ88054.1"/>
    <property type="molecule type" value="Genomic_DNA"/>
</dbReference>
<accession>A0A6L8VCW1</accession>
<dbReference type="Pfam" id="PF17930">
    <property type="entry name" value="LpxI_N"/>
    <property type="match status" value="1"/>
</dbReference>
<proteinExistence type="predicted"/>
<evidence type="ECO:0000313" key="4">
    <source>
        <dbReference type="Proteomes" id="UP000477083"/>
    </source>
</evidence>
<dbReference type="Gene3D" id="3.40.50.20">
    <property type="match status" value="1"/>
</dbReference>
<dbReference type="GO" id="GO:0016787">
    <property type="term" value="F:hydrolase activity"/>
    <property type="evidence" value="ECO:0007669"/>
    <property type="project" value="UniProtKB-KW"/>
</dbReference>
<sequence>MSGKRNGGLALIAGTGALPGLLAGALDAQGEGFVLAEMEGFPASVAGQDPVRFRVERLVPFLDDLLARGVRRVVFAGAVRRPRLDPSAIDAGTAALLPRLMAAMQAGDDATLRAVIGIFEERGLEVVGAEAVLPELVPGPGILTGAPTEADSKDAARAASIVAALGSVDVGQGAVVAQGLCLAVEALPGTDAMLDWVAITGAGLRPDPSGAKGVFYKAPKPGQDRRVDLPALGPETVARAAAAGLAGIVWEAGGVICLSRAEMVADAEAAGLFLWARDPGTEP</sequence>
<name>A0A6L8VCW1_9RHOB</name>
<reference evidence="3 4" key="1">
    <citation type="submission" date="2020-01" db="EMBL/GenBank/DDBJ databases">
        <title>Frigidibacter albus SP32T (=CGMCC 1.13995T).</title>
        <authorList>
            <person name="Liao X."/>
        </authorList>
    </citation>
    <scope>NUCLEOTIDE SEQUENCE [LARGE SCALE GENOMIC DNA]</scope>
    <source>
        <strain evidence="3 4">SP32</strain>
    </source>
</reference>
<dbReference type="InterPro" id="IPR043167">
    <property type="entry name" value="LpxI_C_sf"/>
</dbReference>
<dbReference type="InterPro" id="IPR053174">
    <property type="entry name" value="LpxI"/>
</dbReference>
<evidence type="ECO:0000259" key="2">
    <source>
        <dbReference type="Pfam" id="PF17930"/>
    </source>
</evidence>
<dbReference type="Gene3D" id="3.40.140.80">
    <property type="match status" value="1"/>
</dbReference>
<dbReference type="EC" id="3.6.1.54" evidence="3"/>
<dbReference type="OrthoDB" id="9789836at2"/>
<dbReference type="RefSeq" id="WP_161343279.1">
    <property type="nucleotide sequence ID" value="NZ_BMGW01000002.1"/>
</dbReference>
<organism evidence="3 4">
    <name type="scientific">Frigidibacter albus</name>
    <dbReference type="NCBI Taxonomy" id="1465486"/>
    <lineage>
        <taxon>Bacteria</taxon>
        <taxon>Pseudomonadati</taxon>
        <taxon>Pseudomonadota</taxon>
        <taxon>Alphaproteobacteria</taxon>
        <taxon>Rhodobacterales</taxon>
        <taxon>Paracoccaceae</taxon>
        <taxon>Frigidibacter</taxon>
    </lineage>
</organism>
<dbReference type="InterPro" id="IPR041255">
    <property type="entry name" value="LpxI_N"/>
</dbReference>